<organism evidence="1 2">
    <name type="scientific">Caenorhabditis bovis</name>
    <dbReference type="NCBI Taxonomy" id="2654633"/>
    <lineage>
        <taxon>Eukaryota</taxon>
        <taxon>Metazoa</taxon>
        <taxon>Ecdysozoa</taxon>
        <taxon>Nematoda</taxon>
        <taxon>Chromadorea</taxon>
        <taxon>Rhabditida</taxon>
        <taxon>Rhabditina</taxon>
        <taxon>Rhabditomorpha</taxon>
        <taxon>Rhabditoidea</taxon>
        <taxon>Rhabditidae</taxon>
        <taxon>Peloderinae</taxon>
        <taxon>Caenorhabditis</taxon>
    </lineage>
</organism>
<accession>A0A8S1EUY0</accession>
<dbReference type="AlphaFoldDB" id="A0A8S1EUY0"/>
<evidence type="ECO:0000313" key="1">
    <source>
        <dbReference type="EMBL" id="CAB3403830.1"/>
    </source>
</evidence>
<comment type="caution">
    <text evidence="1">The sequence shown here is derived from an EMBL/GenBank/DDBJ whole genome shotgun (WGS) entry which is preliminary data.</text>
</comment>
<keyword evidence="2" id="KW-1185">Reference proteome</keyword>
<dbReference type="EMBL" id="CADEPM010000004">
    <property type="protein sequence ID" value="CAB3403830.1"/>
    <property type="molecule type" value="Genomic_DNA"/>
</dbReference>
<reference evidence="1 2" key="1">
    <citation type="submission" date="2020-04" db="EMBL/GenBank/DDBJ databases">
        <authorList>
            <person name="Laetsch R D."/>
            <person name="Stevens L."/>
            <person name="Kumar S."/>
            <person name="Blaxter L. M."/>
        </authorList>
    </citation>
    <scope>NUCLEOTIDE SEQUENCE [LARGE SCALE GENOMIC DNA]</scope>
</reference>
<dbReference type="Proteomes" id="UP000494206">
    <property type="component" value="Unassembled WGS sequence"/>
</dbReference>
<proteinExistence type="predicted"/>
<gene>
    <name evidence="1" type="ORF">CBOVIS_LOCUS6242</name>
</gene>
<protein>
    <submittedName>
        <fullName evidence="1">Uncharacterized protein</fullName>
    </submittedName>
</protein>
<name>A0A8S1EUY0_9PELO</name>
<sequence>MQNCLIWRDASQNAIVAFQKKIPTPICRGGDLPMETQKQVSAYLIEKYEEALSQNLKGEKSQYVLETLNKKPLEKNAELKGVDSEYILRSLQKQAEENPNISRDAPHRPLLVAAPVSAKELRTQIESLDNAVVVPQIVNGKVYFTTHGEADTKTAVEGSTSNPNLQASGGQLKEGVDLSKVKFTFAQLVQLLGPATCERLEREFAKQNKLSEAEIAQLKTARESASSTNLLTAQSPEPNLLSTRTANSVEPNLLTVHSAKSPGLATQIFQAQSPGINTAQPLEPNLLSTHTANSLEPNLLTVHSAKSPGLATQIFQAQSPGIQTAQTPEPNLLSTKTAASASTSSVSGKPSTDVSTCIEFTAPTSDVETALGASQMSSKDVNTAVELLSSIKSSQDVQTAKEILSSIKSSQDVKTAIEIARSGSSQNVYTATDFEAKRSSKDVATAIEIGSTTDSQTSTANLGPSLYKDDDGLKMTI</sequence>
<evidence type="ECO:0000313" key="2">
    <source>
        <dbReference type="Proteomes" id="UP000494206"/>
    </source>
</evidence>
<dbReference type="OrthoDB" id="5829559at2759"/>